<evidence type="ECO:0000313" key="10">
    <source>
        <dbReference type="EMBL" id="AMV62363.1"/>
    </source>
</evidence>
<dbReference type="Gene3D" id="1.10.10.10">
    <property type="entry name" value="Winged helix-like DNA-binding domain superfamily/Winged helix DNA-binding domain"/>
    <property type="match status" value="4"/>
</dbReference>
<feature type="domain" description="RecX first three-helical" evidence="9">
    <location>
        <begin position="67"/>
        <end position="106"/>
    </location>
</feature>
<keyword evidence="5 6" id="KW-0963">Cytoplasm</keyword>
<evidence type="ECO:0000259" key="7">
    <source>
        <dbReference type="Pfam" id="PF02631"/>
    </source>
</evidence>
<evidence type="ECO:0000259" key="9">
    <source>
        <dbReference type="Pfam" id="PF21982"/>
    </source>
</evidence>
<dbReference type="InterPro" id="IPR053926">
    <property type="entry name" value="RecX_HTH_1st"/>
</dbReference>
<dbReference type="KEGG" id="pdm:ADU72_1854"/>
<dbReference type="Pfam" id="PF21981">
    <property type="entry name" value="RecX_HTH3"/>
    <property type="match status" value="2"/>
</dbReference>
<dbReference type="InterPro" id="IPR003783">
    <property type="entry name" value="Regulatory_RecX"/>
</dbReference>
<gene>
    <name evidence="6" type="primary">recX</name>
    <name evidence="10" type="ORF">ADU70_0869</name>
    <name evidence="11" type="ORF">ADU72_1854</name>
</gene>
<name>A0A0R2H6L4_9LACO</name>
<evidence type="ECO:0000313" key="12">
    <source>
        <dbReference type="Proteomes" id="UP000076244"/>
    </source>
</evidence>
<dbReference type="HAMAP" id="MF_01114">
    <property type="entry name" value="RecX"/>
    <property type="match status" value="1"/>
</dbReference>
<evidence type="ECO:0000256" key="5">
    <source>
        <dbReference type="ARBA" id="ARBA00022490"/>
    </source>
</evidence>
<dbReference type="InterPro" id="IPR053925">
    <property type="entry name" value="RecX_HTH_3rd"/>
</dbReference>
<evidence type="ECO:0000256" key="1">
    <source>
        <dbReference type="ARBA" id="ARBA00003529"/>
    </source>
</evidence>
<feature type="domain" description="RecX third three-helical" evidence="8">
    <location>
        <begin position="221"/>
        <end position="261"/>
    </location>
</feature>
<feature type="domain" description="RecX third three-helical" evidence="8">
    <location>
        <begin position="161"/>
        <end position="207"/>
    </location>
</feature>
<comment type="similarity">
    <text evidence="3 6">Belongs to the RecX family.</text>
</comment>
<evidence type="ECO:0000256" key="6">
    <source>
        <dbReference type="HAMAP-Rule" id="MF_01114"/>
    </source>
</evidence>
<dbReference type="NCBIfam" id="NF010733">
    <property type="entry name" value="PRK14135.1"/>
    <property type="match status" value="1"/>
</dbReference>
<evidence type="ECO:0000256" key="4">
    <source>
        <dbReference type="ARBA" id="ARBA00018111"/>
    </source>
</evidence>
<evidence type="ECO:0000313" key="13">
    <source>
        <dbReference type="Proteomes" id="UP000076405"/>
    </source>
</evidence>
<dbReference type="InterPro" id="IPR053924">
    <property type="entry name" value="RecX_HTH_2nd"/>
</dbReference>
<evidence type="ECO:0000259" key="8">
    <source>
        <dbReference type="Pfam" id="PF21981"/>
    </source>
</evidence>
<dbReference type="Proteomes" id="UP000076244">
    <property type="component" value="Chromosome"/>
</dbReference>
<evidence type="ECO:0000313" key="11">
    <source>
        <dbReference type="EMBL" id="AMV67777.1"/>
    </source>
</evidence>
<evidence type="ECO:0000256" key="3">
    <source>
        <dbReference type="ARBA" id="ARBA00009695"/>
    </source>
</evidence>
<evidence type="ECO:0000256" key="2">
    <source>
        <dbReference type="ARBA" id="ARBA00004496"/>
    </source>
</evidence>
<comment type="subcellular location">
    <subcellularLocation>
        <location evidence="2 6">Cytoplasm</location>
    </subcellularLocation>
</comment>
<dbReference type="Pfam" id="PF02631">
    <property type="entry name" value="RecX_HTH2"/>
    <property type="match status" value="1"/>
</dbReference>
<dbReference type="AlphaFoldDB" id="A0A0R2H6L4"/>
<accession>A0A0R2H6L4</accession>
<dbReference type="InterPro" id="IPR036388">
    <property type="entry name" value="WH-like_DNA-bd_sf"/>
</dbReference>
<protein>
    <recommendedName>
        <fullName evidence="4 6">Regulatory protein RecX</fullName>
    </recommendedName>
</protein>
<dbReference type="Proteomes" id="UP000076405">
    <property type="component" value="Chromosome"/>
</dbReference>
<dbReference type="Pfam" id="PF21982">
    <property type="entry name" value="RecX_HTH1"/>
    <property type="match status" value="1"/>
</dbReference>
<dbReference type="OrthoDB" id="5421057at2"/>
<organism evidence="10 13">
    <name type="scientific">Pediococcus damnosus</name>
    <dbReference type="NCBI Taxonomy" id="51663"/>
    <lineage>
        <taxon>Bacteria</taxon>
        <taxon>Bacillati</taxon>
        <taxon>Bacillota</taxon>
        <taxon>Bacilli</taxon>
        <taxon>Lactobacillales</taxon>
        <taxon>Lactobacillaceae</taxon>
        <taxon>Pediococcus</taxon>
    </lineage>
</organism>
<proteinExistence type="inferred from homology"/>
<dbReference type="PANTHER" id="PTHR33602">
    <property type="entry name" value="REGULATORY PROTEIN RECX FAMILY PROTEIN"/>
    <property type="match status" value="1"/>
</dbReference>
<reference evidence="12 13" key="1">
    <citation type="journal article" date="2016" name="PLoS ONE">
        <title>The Identification of Novel Diagnostic Marker Genes for the Detection of Beer Spoiling Pediococcus damnosus Strains Using the BlAst Diagnostic Gene findEr.</title>
        <authorList>
            <person name="Behr J."/>
            <person name="Geissler A.J."/>
            <person name="Schmid J."/>
            <person name="Zehe A."/>
            <person name="Vogel R.F."/>
        </authorList>
    </citation>
    <scope>NUCLEOTIDE SEQUENCE [LARGE SCALE GENOMIC DNA]</scope>
    <source>
        <strain evidence="10 13">TMW 2.1533</strain>
        <strain evidence="11 12">TMW 2.1535</strain>
    </source>
</reference>
<feature type="domain" description="RecX second three-helical" evidence="7">
    <location>
        <begin position="113"/>
        <end position="154"/>
    </location>
</feature>
<comment type="function">
    <text evidence="1 6">Modulates RecA activity.</text>
</comment>
<dbReference type="GO" id="GO:0005737">
    <property type="term" value="C:cytoplasm"/>
    <property type="evidence" value="ECO:0007669"/>
    <property type="project" value="UniProtKB-SubCell"/>
</dbReference>
<sequence length="273" mass="31947">MAEKEALPKITKITTQKRKERYNVFIDDHYAFPISEDVMIKFRIFKGMEVDKKLREEILAADDVSKAYSRALAYLSGHLRTEQEVQKKLREKEIPEPTIQATLAKLRDLNLVNDEQYAESYVRTMARTSDKGPIVIKRNLRQKGVLENDIERGLAEYSDEDQVTNGVEIAKKLAHHYQREPLSKMRQKVYQGLMTKGFSGDIITQILDQTHFEADPELENEKLNMEFAKVWRRNRRYNFSQRKLRTKRTLYGKGFKIDAINGLIEQQTDSEQS</sequence>
<keyword evidence="12" id="KW-1185">Reference proteome</keyword>
<dbReference type="RefSeq" id="WP_056986459.1">
    <property type="nucleotide sequence ID" value="NZ_BAAAXI010000120.1"/>
</dbReference>
<dbReference type="EMBL" id="CP012288">
    <property type="protein sequence ID" value="AMV67777.1"/>
    <property type="molecule type" value="Genomic_DNA"/>
</dbReference>
<dbReference type="EMBL" id="CP012275">
    <property type="protein sequence ID" value="AMV62363.1"/>
    <property type="molecule type" value="Genomic_DNA"/>
</dbReference>
<dbReference type="GO" id="GO:0006282">
    <property type="term" value="P:regulation of DNA repair"/>
    <property type="evidence" value="ECO:0007669"/>
    <property type="project" value="UniProtKB-UniRule"/>
</dbReference>
<dbReference type="PANTHER" id="PTHR33602:SF1">
    <property type="entry name" value="REGULATORY PROTEIN RECX FAMILY PROTEIN"/>
    <property type="match status" value="1"/>
</dbReference>